<comment type="subcellular location">
    <subcellularLocation>
        <location evidence="2">Plastid</location>
        <location evidence="2">Chloroplast</location>
    </subcellularLocation>
</comment>
<dbReference type="InterPro" id="IPR037034">
    <property type="entry name" value="RNA_pol_Rpb2_2_sf"/>
</dbReference>
<keyword evidence="16" id="KW-1133">Transmembrane helix</keyword>
<feature type="region of interest" description="Disordered" evidence="15">
    <location>
        <begin position="239"/>
        <end position="263"/>
    </location>
</feature>
<evidence type="ECO:0000256" key="10">
    <source>
        <dbReference type="ARBA" id="ARBA00023163"/>
    </source>
</evidence>
<evidence type="ECO:0000256" key="9">
    <source>
        <dbReference type="ARBA" id="ARBA00022695"/>
    </source>
</evidence>
<protein>
    <recommendedName>
        <fullName evidence="4">DNA-directed RNA polymerase</fullName>
        <ecNumber evidence="4">2.7.7.6</ecNumber>
    </recommendedName>
    <alternativeName>
        <fullName evidence="12">PEP</fullName>
    </alternativeName>
</protein>
<evidence type="ECO:0000256" key="12">
    <source>
        <dbReference type="ARBA" id="ARBA00032782"/>
    </source>
</evidence>
<dbReference type="Gene3D" id="2.40.50.100">
    <property type="match status" value="1"/>
</dbReference>
<feature type="domain" description="RNA polymerase Rpb2" evidence="17">
    <location>
        <begin position="126"/>
        <end position="234"/>
    </location>
</feature>
<keyword evidence="6 19" id="KW-0150">Chloroplast</keyword>
<evidence type="ECO:0000256" key="11">
    <source>
        <dbReference type="ARBA" id="ARBA00026088"/>
    </source>
</evidence>
<dbReference type="InterPro" id="IPR007645">
    <property type="entry name" value="RNA_pol_Rpb2_3"/>
</dbReference>
<keyword evidence="9" id="KW-0548">Nucleotidyltransferase</keyword>
<evidence type="ECO:0000256" key="4">
    <source>
        <dbReference type="ARBA" id="ARBA00012418"/>
    </source>
</evidence>
<evidence type="ECO:0000256" key="3">
    <source>
        <dbReference type="ARBA" id="ARBA00006835"/>
    </source>
</evidence>
<keyword evidence="5" id="KW-0240">DNA-directed RNA polymerase</keyword>
<dbReference type="GO" id="GO:0003899">
    <property type="term" value="F:DNA-directed RNA polymerase activity"/>
    <property type="evidence" value="ECO:0007669"/>
    <property type="project" value="UniProtKB-EC"/>
</dbReference>
<evidence type="ECO:0000256" key="7">
    <source>
        <dbReference type="ARBA" id="ARBA00022640"/>
    </source>
</evidence>
<keyword evidence="8" id="KW-0808">Transferase</keyword>
<comment type="subunit">
    <text evidence="11">In plastids the minimal PEP RNA polymerase catalytic core is composed of four subunits: alpha, beta, beta', and beta''. When a (nuclear-encoded) sigma factor is associated with the core the holoenzyme is formed, which can initiate transcription.</text>
</comment>
<evidence type="ECO:0000256" key="13">
    <source>
        <dbReference type="ARBA" id="ARBA00048552"/>
    </source>
</evidence>
<dbReference type="GO" id="GO:0009507">
    <property type="term" value="C:chloroplast"/>
    <property type="evidence" value="ECO:0007669"/>
    <property type="project" value="UniProtKB-SubCell"/>
</dbReference>
<evidence type="ECO:0000256" key="15">
    <source>
        <dbReference type="SAM" id="MobiDB-lite"/>
    </source>
</evidence>
<evidence type="ECO:0000256" key="8">
    <source>
        <dbReference type="ARBA" id="ARBA00022679"/>
    </source>
</evidence>
<dbReference type="Gene3D" id="3.90.1100.10">
    <property type="match status" value="3"/>
</dbReference>
<dbReference type="Pfam" id="PF04561">
    <property type="entry name" value="RNA_pol_Rpb2_2"/>
    <property type="match status" value="2"/>
</dbReference>
<dbReference type="EMBL" id="MF276978">
    <property type="protein sequence ID" value="AWI68211.1"/>
    <property type="molecule type" value="Genomic_DNA"/>
</dbReference>
<feature type="domain" description="RNA polymerase Rpb2" evidence="17">
    <location>
        <begin position="313"/>
        <end position="406"/>
    </location>
</feature>
<evidence type="ECO:0000256" key="14">
    <source>
        <dbReference type="RuleBase" id="RU000434"/>
    </source>
</evidence>
<dbReference type="InterPro" id="IPR042107">
    <property type="entry name" value="DNA-dir_RNA_pol_bsu_ext_1_sf"/>
</dbReference>
<dbReference type="GO" id="GO:0003677">
    <property type="term" value="F:DNA binding"/>
    <property type="evidence" value="ECO:0007669"/>
    <property type="project" value="InterPro"/>
</dbReference>
<evidence type="ECO:0000259" key="18">
    <source>
        <dbReference type="Pfam" id="PF04565"/>
    </source>
</evidence>
<comment type="function">
    <text evidence="1">DNA-dependent RNA polymerase catalyzes the transcription of DNA into RNA using the four ribonucleoside triphosphates as substrates.</text>
</comment>
<evidence type="ECO:0000259" key="17">
    <source>
        <dbReference type="Pfam" id="PF04561"/>
    </source>
</evidence>
<geneLocation type="chloroplast" evidence="19"/>
<evidence type="ECO:0000256" key="1">
    <source>
        <dbReference type="ARBA" id="ARBA00004026"/>
    </source>
</evidence>
<evidence type="ECO:0000256" key="5">
    <source>
        <dbReference type="ARBA" id="ARBA00022478"/>
    </source>
</evidence>
<dbReference type="PANTHER" id="PTHR20856">
    <property type="entry name" value="DNA-DIRECTED RNA POLYMERASE I SUBUNIT 2"/>
    <property type="match status" value="1"/>
</dbReference>
<dbReference type="EC" id="2.7.7.6" evidence="4"/>
<dbReference type="Pfam" id="PF04565">
    <property type="entry name" value="RNA_pol_Rpb2_3"/>
    <property type="match status" value="1"/>
</dbReference>
<sequence>MPKKKTRYFLPDFVDMQRQSFLNFLEKGIVEEFAKRNPITNIHKNIEIFFYPEYYRLTKPSYTIQQAVFYQKSYISKLYIPVQYTDRNKKRILLKWMLVAQLPLMTKRGHFVLNGSARVIVNQLVRSPGIYFRENFYEIYGNLWNPKPNAVAKRFYADIICLKGTWLRIEIDKDYCMWVRLKKGPKIPLLWFLIGMGLNEKMIFQSVISPNFLLKSFQKDTKNLKNNTRAQSLHVHVSSAKTPQSGTDVKTRKEAKVSGHSFTSAEPKRKEAKALKTYLYVKNPPEAWNAITKLLNLKKGNISLRATINKKTSIAVSNIGKKNNKKKETLEFGRKWFFKKFMNPRTYDLSKQGRLSINQKLSLNLSSQQTTLTAQDLLSATDYLMKVEKGLYEIDDIDHLKNRRVRCSGDLIQVQFGIGLMRLEKAIRYKLNNDKNFFKNVVSTYNKESAITKKTSHLDRLHLRSSAVRLAEPKSERGEKNFSSHSFAAKASPIAKGSTIKRSEKKDLKYNQKNDLNLKFLALNSIIQPKFVNGALKEFFGTHPLSQFMDQINPLSEMTHKRRLSSLGPGGVSRDTATLAVRGIHSSHYGRICPIETPEGKNTGLVNSLTTYARVNNKGFIETPFYSLYKGQVQKNSGRIYLSAEKEEFFKIATPDLNISNINFLPKQKIPVRVGKDFIPTFRRYVSFIGISPVQMISIATALIPFLEHDDANRALMGSNMQRQAVPLVRSQRPFIGTGLEARSVSDSGHALVTAKSGYILYVSGSKILLYTN</sequence>
<comment type="similarity">
    <text evidence="3 14">Belongs to the RNA polymerase beta chain family.</text>
</comment>
<keyword evidence="7 19" id="KW-0934">Plastid</keyword>
<dbReference type="GO" id="GO:0006351">
    <property type="term" value="P:DNA-templated transcription"/>
    <property type="evidence" value="ECO:0007669"/>
    <property type="project" value="InterPro"/>
</dbReference>
<reference evidence="19" key="1">
    <citation type="journal article" date="2018" name="Am. J. Bot.">
        <title>Organellar phylogenomics inform systematics in the green algal family Hydrodictyaceae (Chlorophyceae) and provide clues to the complex evolutionary history of plastid genomes in the green algal tree of life.</title>
        <authorList>
            <person name="McManus H.A."/>
            <person name="Fucikova K."/>
            <person name="Lewis P.O."/>
            <person name="Lewis L.A."/>
            <person name="Karol K.G."/>
        </authorList>
    </citation>
    <scope>NUCLEOTIDE SEQUENCE</scope>
</reference>
<dbReference type="Gene3D" id="3.90.1110.10">
    <property type="entry name" value="RNA polymerase Rpb2, domain 2"/>
    <property type="match status" value="1"/>
</dbReference>
<dbReference type="InterPro" id="IPR015712">
    <property type="entry name" value="DNA-dir_RNA_pol_su2"/>
</dbReference>
<feature type="domain" description="RNA polymerase Rpb2" evidence="18">
    <location>
        <begin position="547"/>
        <end position="615"/>
    </location>
</feature>
<keyword evidence="16" id="KW-0472">Membrane</keyword>
<comment type="catalytic activity">
    <reaction evidence="13">
        <text>RNA(n) + a ribonucleoside 5'-triphosphate = RNA(n+1) + diphosphate</text>
        <dbReference type="Rhea" id="RHEA:21248"/>
        <dbReference type="Rhea" id="RHEA-COMP:14527"/>
        <dbReference type="Rhea" id="RHEA-COMP:17342"/>
        <dbReference type="ChEBI" id="CHEBI:33019"/>
        <dbReference type="ChEBI" id="CHEBI:61557"/>
        <dbReference type="ChEBI" id="CHEBI:140395"/>
        <dbReference type="EC" id="2.7.7.6"/>
    </reaction>
</comment>
<dbReference type="InterPro" id="IPR007642">
    <property type="entry name" value="RNA_pol_Rpb2_2"/>
</dbReference>
<feature type="transmembrane region" description="Helical" evidence="16">
    <location>
        <begin position="685"/>
        <end position="707"/>
    </location>
</feature>
<evidence type="ECO:0000256" key="16">
    <source>
        <dbReference type="SAM" id="Phobius"/>
    </source>
</evidence>
<dbReference type="GO" id="GO:0032549">
    <property type="term" value="F:ribonucleoside binding"/>
    <property type="evidence" value="ECO:0007669"/>
    <property type="project" value="InterPro"/>
</dbReference>
<feature type="compositionally biased region" description="Polar residues" evidence="15">
    <location>
        <begin position="239"/>
        <end position="248"/>
    </location>
</feature>
<name>A0A2U8GIE6_9CHLO</name>
<keyword evidence="10" id="KW-0804">Transcription</keyword>
<dbReference type="Gene3D" id="2.30.150.10">
    <property type="entry name" value="DNA-directed RNA polymerase, beta subunit, external 1 domain"/>
    <property type="match status" value="1"/>
</dbReference>
<dbReference type="GO" id="GO:0000428">
    <property type="term" value="C:DNA-directed RNA polymerase complex"/>
    <property type="evidence" value="ECO:0007669"/>
    <property type="project" value="UniProtKB-KW"/>
</dbReference>
<evidence type="ECO:0000256" key="2">
    <source>
        <dbReference type="ARBA" id="ARBA00004229"/>
    </source>
</evidence>
<organism evidence="19">
    <name type="scientific">Pediastrum angulosum</name>
    <dbReference type="NCBI Taxonomy" id="271408"/>
    <lineage>
        <taxon>Eukaryota</taxon>
        <taxon>Viridiplantae</taxon>
        <taxon>Chlorophyta</taxon>
        <taxon>core chlorophytes</taxon>
        <taxon>Chlorophyceae</taxon>
        <taxon>CS clade</taxon>
        <taxon>Sphaeropleales</taxon>
        <taxon>Hydrodictyaceae</taxon>
        <taxon>Pediastrum</taxon>
    </lineage>
</organism>
<dbReference type="SUPFAM" id="SSF64484">
    <property type="entry name" value="beta and beta-prime subunits of DNA dependent RNA-polymerase"/>
    <property type="match status" value="1"/>
</dbReference>
<evidence type="ECO:0000256" key="6">
    <source>
        <dbReference type="ARBA" id="ARBA00022528"/>
    </source>
</evidence>
<evidence type="ECO:0000313" key="19">
    <source>
        <dbReference type="EMBL" id="AWI68211.1"/>
    </source>
</evidence>
<keyword evidence="16" id="KW-0812">Transmembrane</keyword>
<proteinExistence type="inferred from homology"/>
<accession>A0A2U8GIE6</accession>
<dbReference type="AlphaFoldDB" id="A0A2U8GIE6"/>